<keyword evidence="2" id="KW-0812">Transmembrane</keyword>
<dbReference type="Proteomes" id="UP001589750">
    <property type="component" value="Unassembled WGS sequence"/>
</dbReference>
<feature type="chain" id="PRO_5046201120" description="WD40 repeat domain-containing protein" evidence="3">
    <location>
        <begin position="23"/>
        <end position="341"/>
    </location>
</feature>
<name>A0ABV5K9U2_9ACTN</name>
<protein>
    <recommendedName>
        <fullName evidence="6">WD40 repeat domain-containing protein</fullName>
    </recommendedName>
</protein>
<evidence type="ECO:0000256" key="2">
    <source>
        <dbReference type="SAM" id="Phobius"/>
    </source>
</evidence>
<proteinExistence type="predicted"/>
<dbReference type="RefSeq" id="WP_140011547.1">
    <property type="nucleotide sequence ID" value="NZ_JBHMDG010000009.1"/>
</dbReference>
<dbReference type="EMBL" id="JBHMDG010000009">
    <property type="protein sequence ID" value="MFB9312853.1"/>
    <property type="molecule type" value="Genomic_DNA"/>
</dbReference>
<gene>
    <name evidence="4" type="ORF">ACFFRI_07335</name>
</gene>
<keyword evidence="2" id="KW-1133">Transmembrane helix</keyword>
<evidence type="ECO:0008006" key="6">
    <source>
        <dbReference type="Google" id="ProtNLM"/>
    </source>
</evidence>
<evidence type="ECO:0000313" key="4">
    <source>
        <dbReference type="EMBL" id="MFB9312853.1"/>
    </source>
</evidence>
<dbReference type="SUPFAM" id="SSF63825">
    <property type="entry name" value="YWTD domain"/>
    <property type="match status" value="1"/>
</dbReference>
<evidence type="ECO:0000256" key="1">
    <source>
        <dbReference type="SAM" id="MobiDB-lite"/>
    </source>
</evidence>
<keyword evidence="3" id="KW-0732">Signal</keyword>
<keyword evidence="2" id="KW-0472">Membrane</keyword>
<organism evidence="4 5">
    <name type="scientific">Nocardioides plantarum</name>
    <dbReference type="NCBI Taxonomy" id="29299"/>
    <lineage>
        <taxon>Bacteria</taxon>
        <taxon>Bacillati</taxon>
        <taxon>Actinomycetota</taxon>
        <taxon>Actinomycetes</taxon>
        <taxon>Propionibacteriales</taxon>
        <taxon>Nocardioidaceae</taxon>
        <taxon>Nocardioides</taxon>
    </lineage>
</organism>
<keyword evidence="5" id="KW-1185">Reference proteome</keyword>
<accession>A0ABV5K9U2</accession>
<feature type="signal peptide" evidence="3">
    <location>
        <begin position="1"/>
        <end position="22"/>
    </location>
</feature>
<feature type="transmembrane region" description="Helical" evidence="2">
    <location>
        <begin position="316"/>
        <end position="337"/>
    </location>
</feature>
<sequence>MGRLLTAAVALPFVVGLAAADAAPPARVELTFADPAIVESSGLVARDGLVVTVNDSGDTGRVFTVDRGTGETVGVTTWSDDPEDVEAVAPAGDRFPGQVWVADTGDNLEQRDTVSVTRVPVGRGDRDVRGEVTTYELVYPDGPADAETLLVQPSSGRLVVVTKGVFGGDVLLAPARLDPDRPNRMRLIGSARAIATDGSFWPDGRHLIVRGYSSATVYTWPALAQVARFTLPEQQQGEGIAVDEDGVVLISSEGARSDVLRVRLPRVVARAVRPAPPTSTPTSSPSSAPSSTTDPGSRQARPPSGSSSSSSGDRPVWPWAVGGAVGLVALGLLGRWLRPRG</sequence>
<evidence type="ECO:0000256" key="3">
    <source>
        <dbReference type="SAM" id="SignalP"/>
    </source>
</evidence>
<feature type="compositionally biased region" description="Low complexity" evidence="1">
    <location>
        <begin position="280"/>
        <end position="315"/>
    </location>
</feature>
<evidence type="ECO:0000313" key="5">
    <source>
        <dbReference type="Proteomes" id="UP001589750"/>
    </source>
</evidence>
<comment type="caution">
    <text evidence="4">The sequence shown here is derived from an EMBL/GenBank/DDBJ whole genome shotgun (WGS) entry which is preliminary data.</text>
</comment>
<reference evidence="4 5" key="1">
    <citation type="submission" date="2024-09" db="EMBL/GenBank/DDBJ databases">
        <authorList>
            <person name="Sun Q."/>
            <person name="Mori K."/>
        </authorList>
    </citation>
    <scope>NUCLEOTIDE SEQUENCE [LARGE SCALE GENOMIC DNA]</scope>
    <source>
        <strain evidence="4 5">JCM 9626</strain>
    </source>
</reference>
<feature type="region of interest" description="Disordered" evidence="1">
    <location>
        <begin position="271"/>
        <end position="315"/>
    </location>
</feature>